<dbReference type="Gene3D" id="3.40.630.10">
    <property type="entry name" value="Zn peptidases"/>
    <property type="match status" value="1"/>
</dbReference>
<gene>
    <name evidence="2" type="ORF">Mal52_05280</name>
</gene>
<dbReference type="GO" id="GO:0006508">
    <property type="term" value="P:proteolysis"/>
    <property type="evidence" value="ECO:0007669"/>
    <property type="project" value="InterPro"/>
</dbReference>
<accession>A0A517ZHX0</accession>
<keyword evidence="2" id="KW-0031">Aminopeptidase</keyword>
<dbReference type="Gene3D" id="2.30.42.10">
    <property type="match status" value="1"/>
</dbReference>
<dbReference type="PROSITE" id="PS50106">
    <property type="entry name" value="PDZ"/>
    <property type="match status" value="1"/>
</dbReference>
<keyword evidence="2" id="KW-0645">Protease</keyword>
<dbReference type="SUPFAM" id="SSF50156">
    <property type="entry name" value="PDZ domain-like"/>
    <property type="match status" value="1"/>
</dbReference>
<dbReference type="InterPro" id="IPR045175">
    <property type="entry name" value="M28_fam"/>
</dbReference>
<evidence type="ECO:0000313" key="3">
    <source>
        <dbReference type="Proteomes" id="UP000319383"/>
    </source>
</evidence>
<dbReference type="GO" id="GO:0004177">
    <property type="term" value="F:aminopeptidase activity"/>
    <property type="evidence" value="ECO:0007669"/>
    <property type="project" value="UniProtKB-KW"/>
</dbReference>
<dbReference type="PANTHER" id="PTHR12147">
    <property type="entry name" value="METALLOPEPTIDASE M28 FAMILY MEMBER"/>
    <property type="match status" value="1"/>
</dbReference>
<keyword evidence="3" id="KW-1185">Reference proteome</keyword>
<dbReference type="InterPro" id="IPR036034">
    <property type="entry name" value="PDZ_sf"/>
</dbReference>
<proteinExistence type="predicted"/>
<organism evidence="2 3">
    <name type="scientific">Symmachiella dynata</name>
    <dbReference type="NCBI Taxonomy" id="2527995"/>
    <lineage>
        <taxon>Bacteria</taxon>
        <taxon>Pseudomonadati</taxon>
        <taxon>Planctomycetota</taxon>
        <taxon>Planctomycetia</taxon>
        <taxon>Planctomycetales</taxon>
        <taxon>Planctomycetaceae</taxon>
        <taxon>Symmachiella</taxon>
    </lineage>
</organism>
<dbReference type="AlphaFoldDB" id="A0A517ZHX0"/>
<dbReference type="SUPFAM" id="SSF52025">
    <property type="entry name" value="PA domain"/>
    <property type="match status" value="1"/>
</dbReference>
<dbReference type="Gene3D" id="3.50.30.30">
    <property type="match status" value="1"/>
</dbReference>
<dbReference type="PANTHER" id="PTHR12147:SF26">
    <property type="entry name" value="PEPTIDASE M28 DOMAIN-CONTAINING PROTEIN"/>
    <property type="match status" value="1"/>
</dbReference>
<name>A0A517ZHX0_9PLAN</name>
<dbReference type="EC" id="3.4.11.10" evidence="2"/>
<sequence>MRRQCALTCGLIWMALLVIAIVVPLQADEPATALESRLLDGVKYLASDDLEGRGVGTDGLDKAAEFIREQFEQAGLDVHTVDGGAYQTFEMTIGSKLSSPNTLVFNGPYDATLTLEIPKDFTPLSFGGSGKFSGELAFVGYGIEADDKGYNEFADIDVQGKVVIIMRRNPQQGNPHGKFSDGPHGGVSRHAALRTKAANAYGAGATAVLFVNDPYSGQVDLDSAKKRVAKAKEKLIKAAIAFEEVDLQQAEALATARQNLSTAVKTLAERKADVVAGMPDDLMKYGYGGNTEQHAIPLMQITRDVCDQILKTSGTDLAALEKEIDKDLKPRSQVLDGWRASGEVSIERVKAEVKNIIGVLEGEGPLANETVVIGAHYDHVGRGGEGSLSPGSNEIHNGADDNASGTVALIELARRFAARDEKPPRRLVFIAFTAEELGLLGSAHYVKEPIFPLDNTVAMINMDMVGRLKDDKLTIFGTGTAPRWNGLLDELGKEYGFTVTKKPDGFGPSDQSSFYGKKIPVLHFFTGTHSDYHRPGDDWEKINSVGMRRVVDMMERTVMDTAKTADRPKYVAVKSSTTGNRGGNRPYFGSIPDFGQETPGYPLMGVSPDSPADKAGLKSGDVIVAIDKKKIGNLSDFDLALRKYKAGDTIAVTVLRGKDKKTLEVTLDKPR</sequence>
<keyword evidence="2" id="KW-0378">Hydrolase</keyword>
<protein>
    <submittedName>
        <fullName evidence="2">Bacterial leucyl aminopeptidase</fullName>
        <ecNumber evidence="2">3.4.11.10</ecNumber>
    </submittedName>
</protein>
<dbReference type="KEGG" id="sdyn:Mal52_05280"/>
<dbReference type="EMBL" id="CP036276">
    <property type="protein sequence ID" value="QDU42073.1"/>
    <property type="molecule type" value="Genomic_DNA"/>
</dbReference>
<dbReference type="SMART" id="SM00228">
    <property type="entry name" value="PDZ"/>
    <property type="match status" value="1"/>
</dbReference>
<dbReference type="GO" id="GO:0008235">
    <property type="term" value="F:metalloexopeptidase activity"/>
    <property type="evidence" value="ECO:0007669"/>
    <property type="project" value="InterPro"/>
</dbReference>
<evidence type="ECO:0000313" key="2">
    <source>
        <dbReference type="EMBL" id="QDU42073.1"/>
    </source>
</evidence>
<evidence type="ECO:0000259" key="1">
    <source>
        <dbReference type="PROSITE" id="PS50106"/>
    </source>
</evidence>
<dbReference type="Pfam" id="PF04389">
    <property type="entry name" value="Peptidase_M28"/>
    <property type="match status" value="1"/>
</dbReference>
<dbReference type="CDD" id="cd06779">
    <property type="entry name" value="cpPDZ_Deg_HtrA-like"/>
    <property type="match status" value="1"/>
</dbReference>
<dbReference type="InterPro" id="IPR003137">
    <property type="entry name" value="PA_domain"/>
</dbReference>
<dbReference type="SUPFAM" id="SSF53187">
    <property type="entry name" value="Zn-dependent exopeptidases"/>
    <property type="match status" value="1"/>
</dbReference>
<dbReference type="Pfam" id="PF02225">
    <property type="entry name" value="PA"/>
    <property type="match status" value="1"/>
</dbReference>
<dbReference type="InterPro" id="IPR001478">
    <property type="entry name" value="PDZ"/>
</dbReference>
<reference evidence="2 3" key="1">
    <citation type="submission" date="2019-02" db="EMBL/GenBank/DDBJ databases">
        <title>Deep-cultivation of Planctomycetes and their phenomic and genomic characterization uncovers novel biology.</title>
        <authorList>
            <person name="Wiegand S."/>
            <person name="Jogler M."/>
            <person name="Boedeker C."/>
            <person name="Pinto D."/>
            <person name="Vollmers J."/>
            <person name="Rivas-Marin E."/>
            <person name="Kohn T."/>
            <person name="Peeters S.H."/>
            <person name="Heuer A."/>
            <person name="Rast P."/>
            <person name="Oberbeckmann S."/>
            <person name="Bunk B."/>
            <person name="Jeske O."/>
            <person name="Meyerdierks A."/>
            <person name="Storesund J.E."/>
            <person name="Kallscheuer N."/>
            <person name="Luecker S."/>
            <person name="Lage O.M."/>
            <person name="Pohl T."/>
            <person name="Merkel B.J."/>
            <person name="Hornburger P."/>
            <person name="Mueller R.-W."/>
            <person name="Bruemmer F."/>
            <person name="Labrenz M."/>
            <person name="Spormann A.M."/>
            <person name="Op den Camp H."/>
            <person name="Overmann J."/>
            <person name="Amann R."/>
            <person name="Jetten M.S.M."/>
            <person name="Mascher T."/>
            <person name="Medema M.H."/>
            <person name="Devos D.P."/>
            <person name="Kaster A.-K."/>
            <person name="Ovreas L."/>
            <person name="Rohde M."/>
            <person name="Galperin M.Y."/>
            <person name="Jogler C."/>
        </authorList>
    </citation>
    <scope>NUCLEOTIDE SEQUENCE [LARGE SCALE GENOMIC DNA]</scope>
    <source>
        <strain evidence="2 3">Mal52</strain>
    </source>
</reference>
<dbReference type="Pfam" id="PF13180">
    <property type="entry name" value="PDZ_2"/>
    <property type="match status" value="1"/>
</dbReference>
<dbReference type="InterPro" id="IPR007484">
    <property type="entry name" value="Peptidase_M28"/>
</dbReference>
<dbReference type="Proteomes" id="UP000319383">
    <property type="component" value="Chromosome"/>
</dbReference>
<dbReference type="InterPro" id="IPR046450">
    <property type="entry name" value="PA_dom_sf"/>
</dbReference>
<feature type="domain" description="PDZ" evidence="1">
    <location>
        <begin position="570"/>
        <end position="658"/>
    </location>
</feature>
<dbReference type="CDD" id="cd05663">
    <property type="entry name" value="M28_like_PA_PDZ_associated"/>
    <property type="match status" value="1"/>
</dbReference>